<keyword evidence="2" id="KW-1185">Reference proteome</keyword>
<proteinExistence type="predicted"/>
<protein>
    <submittedName>
        <fullName evidence="1">13782_t:CDS:1</fullName>
    </submittedName>
</protein>
<comment type="caution">
    <text evidence="1">The sequence shown here is derived from an EMBL/GenBank/DDBJ whole genome shotgun (WGS) entry which is preliminary data.</text>
</comment>
<gene>
    <name evidence="1" type="ORF">GMARGA_LOCUS23391</name>
</gene>
<accession>A0ABN7VW24</accession>
<feature type="non-terminal residue" evidence="1">
    <location>
        <position position="87"/>
    </location>
</feature>
<sequence>MNRYEEKVIEYQDYEVAKSYWPTPDDEGPEDDLVSQHKPTLEKKVSITTWSWWLQSIKIPTEAYYREFDNFKNTYLCNLVWWKAPNP</sequence>
<evidence type="ECO:0000313" key="2">
    <source>
        <dbReference type="Proteomes" id="UP000789901"/>
    </source>
</evidence>
<reference evidence="1 2" key="1">
    <citation type="submission" date="2021-06" db="EMBL/GenBank/DDBJ databases">
        <authorList>
            <person name="Kallberg Y."/>
            <person name="Tangrot J."/>
            <person name="Rosling A."/>
        </authorList>
    </citation>
    <scope>NUCLEOTIDE SEQUENCE [LARGE SCALE GENOMIC DNA]</scope>
    <source>
        <strain evidence="1 2">120-4 pot B 10/14</strain>
    </source>
</reference>
<name>A0ABN7VW24_GIGMA</name>
<dbReference type="Proteomes" id="UP000789901">
    <property type="component" value="Unassembled WGS sequence"/>
</dbReference>
<organism evidence="1 2">
    <name type="scientific">Gigaspora margarita</name>
    <dbReference type="NCBI Taxonomy" id="4874"/>
    <lineage>
        <taxon>Eukaryota</taxon>
        <taxon>Fungi</taxon>
        <taxon>Fungi incertae sedis</taxon>
        <taxon>Mucoromycota</taxon>
        <taxon>Glomeromycotina</taxon>
        <taxon>Glomeromycetes</taxon>
        <taxon>Diversisporales</taxon>
        <taxon>Gigasporaceae</taxon>
        <taxon>Gigaspora</taxon>
    </lineage>
</organism>
<evidence type="ECO:0000313" key="1">
    <source>
        <dbReference type="EMBL" id="CAG8802290.1"/>
    </source>
</evidence>
<dbReference type="EMBL" id="CAJVQB010023604">
    <property type="protein sequence ID" value="CAG8802290.1"/>
    <property type="molecule type" value="Genomic_DNA"/>
</dbReference>